<evidence type="ECO:0000256" key="8">
    <source>
        <dbReference type="ARBA" id="ARBA00023136"/>
    </source>
</evidence>
<feature type="transmembrane region" description="Helical" evidence="9">
    <location>
        <begin position="181"/>
        <end position="203"/>
    </location>
</feature>
<dbReference type="Pfam" id="PF02080">
    <property type="entry name" value="TrkA_C"/>
    <property type="match status" value="1"/>
</dbReference>
<evidence type="ECO:0000256" key="9">
    <source>
        <dbReference type="SAM" id="Phobius"/>
    </source>
</evidence>
<dbReference type="SUPFAM" id="SSF116726">
    <property type="entry name" value="TrkA C-terminal domain-like"/>
    <property type="match status" value="1"/>
</dbReference>
<dbReference type="PROSITE" id="PS51202">
    <property type="entry name" value="RCK_C"/>
    <property type="match status" value="1"/>
</dbReference>
<dbReference type="GO" id="GO:0008324">
    <property type="term" value="F:monoatomic cation transmembrane transporter activity"/>
    <property type="evidence" value="ECO:0007669"/>
    <property type="project" value="InterPro"/>
</dbReference>
<keyword evidence="4" id="KW-1003">Cell membrane</keyword>
<dbReference type="GO" id="GO:0005886">
    <property type="term" value="C:plasma membrane"/>
    <property type="evidence" value="ECO:0007669"/>
    <property type="project" value="UniProtKB-SubCell"/>
</dbReference>
<feature type="transmembrane region" description="Helical" evidence="9">
    <location>
        <begin position="364"/>
        <end position="387"/>
    </location>
</feature>
<dbReference type="PANTHER" id="PTHR32507">
    <property type="entry name" value="NA(+)/H(+) ANTIPORTER 1"/>
    <property type="match status" value="1"/>
</dbReference>
<keyword evidence="8 9" id="KW-0472">Membrane</keyword>
<keyword evidence="6 9" id="KW-1133">Transmembrane helix</keyword>
<comment type="subcellular location">
    <subcellularLocation>
        <location evidence="1">Cell membrane</location>
        <topology evidence="1">Multi-pass membrane protein</topology>
    </subcellularLocation>
</comment>
<keyword evidence="3" id="KW-0050">Antiport</keyword>
<dbReference type="Proteomes" id="UP000294558">
    <property type="component" value="Unassembled WGS sequence"/>
</dbReference>
<feature type="transmembrane region" description="Helical" evidence="9">
    <location>
        <begin position="85"/>
        <end position="107"/>
    </location>
</feature>
<reference evidence="11 12" key="1">
    <citation type="submission" date="2019-03" db="EMBL/GenBank/DDBJ databases">
        <title>Sequencing the genomes of 1000 actinobacteria strains.</title>
        <authorList>
            <person name="Klenk H.-P."/>
        </authorList>
    </citation>
    <scope>NUCLEOTIDE SEQUENCE [LARGE SCALE GENOMIC DNA]</scope>
    <source>
        <strain evidence="11 12">DSM 18936</strain>
    </source>
</reference>
<dbReference type="RefSeq" id="WP_133868266.1">
    <property type="nucleotide sequence ID" value="NZ_SOAU01000001.1"/>
</dbReference>
<accession>A0A4V3EIV4</accession>
<evidence type="ECO:0000256" key="4">
    <source>
        <dbReference type="ARBA" id="ARBA00022475"/>
    </source>
</evidence>
<feature type="domain" description="RCK C-terminal" evidence="10">
    <location>
        <begin position="401"/>
        <end position="482"/>
    </location>
</feature>
<feature type="transmembrane region" description="Helical" evidence="9">
    <location>
        <begin position="330"/>
        <end position="352"/>
    </location>
</feature>
<dbReference type="GO" id="GO:0006813">
    <property type="term" value="P:potassium ion transport"/>
    <property type="evidence" value="ECO:0007669"/>
    <property type="project" value="InterPro"/>
</dbReference>
<evidence type="ECO:0000256" key="7">
    <source>
        <dbReference type="ARBA" id="ARBA00023065"/>
    </source>
</evidence>
<evidence type="ECO:0000313" key="12">
    <source>
        <dbReference type="Proteomes" id="UP000294558"/>
    </source>
</evidence>
<dbReference type="InterPro" id="IPR038770">
    <property type="entry name" value="Na+/solute_symporter_sf"/>
</dbReference>
<evidence type="ECO:0000256" key="5">
    <source>
        <dbReference type="ARBA" id="ARBA00022692"/>
    </source>
</evidence>
<feature type="transmembrane region" description="Helical" evidence="9">
    <location>
        <begin position="57"/>
        <end position="76"/>
    </location>
</feature>
<feature type="transmembrane region" description="Helical" evidence="9">
    <location>
        <begin position="239"/>
        <end position="260"/>
    </location>
</feature>
<dbReference type="Pfam" id="PF00999">
    <property type="entry name" value="Na_H_Exchanger"/>
    <property type="match status" value="1"/>
</dbReference>
<dbReference type="InterPro" id="IPR006037">
    <property type="entry name" value="RCK_C"/>
</dbReference>
<dbReference type="EMBL" id="SOAU01000001">
    <property type="protein sequence ID" value="TDT15848.1"/>
    <property type="molecule type" value="Genomic_DNA"/>
</dbReference>
<keyword evidence="5 9" id="KW-0812">Transmembrane</keyword>
<dbReference type="NCBIfam" id="NF003715">
    <property type="entry name" value="PRK05326.1-2"/>
    <property type="match status" value="1"/>
</dbReference>
<feature type="transmembrane region" description="Helical" evidence="9">
    <location>
        <begin position="119"/>
        <end position="138"/>
    </location>
</feature>
<feature type="transmembrane region" description="Helical" evidence="9">
    <location>
        <begin position="272"/>
        <end position="290"/>
    </location>
</feature>
<dbReference type="OrthoDB" id="9810759at2"/>
<evidence type="ECO:0000256" key="6">
    <source>
        <dbReference type="ARBA" id="ARBA00022989"/>
    </source>
</evidence>
<dbReference type="NCBIfam" id="NF003716">
    <property type="entry name" value="PRK05326.1-3"/>
    <property type="match status" value="1"/>
</dbReference>
<gene>
    <name evidence="11" type="ORF">BDK89_1427</name>
</gene>
<comment type="caution">
    <text evidence="11">The sequence shown here is derived from an EMBL/GenBank/DDBJ whole genome shotgun (WGS) entry which is preliminary data.</text>
</comment>
<dbReference type="GO" id="GO:1902600">
    <property type="term" value="P:proton transmembrane transport"/>
    <property type="evidence" value="ECO:0007669"/>
    <property type="project" value="InterPro"/>
</dbReference>
<dbReference type="Gene3D" id="3.30.70.1450">
    <property type="entry name" value="Regulator of K+ conductance, C-terminal domain"/>
    <property type="match status" value="1"/>
</dbReference>
<keyword evidence="12" id="KW-1185">Reference proteome</keyword>
<feature type="transmembrane region" description="Helical" evidence="9">
    <location>
        <begin position="296"/>
        <end position="318"/>
    </location>
</feature>
<dbReference type="PANTHER" id="PTHR32507:SF7">
    <property type="entry name" value="K(+)_H(+) ANTIPORTER NHAP2"/>
    <property type="match status" value="1"/>
</dbReference>
<dbReference type="GO" id="GO:0015297">
    <property type="term" value="F:antiporter activity"/>
    <property type="evidence" value="ECO:0007669"/>
    <property type="project" value="UniProtKB-KW"/>
</dbReference>
<evidence type="ECO:0000256" key="1">
    <source>
        <dbReference type="ARBA" id="ARBA00004651"/>
    </source>
</evidence>
<organism evidence="11 12">
    <name type="scientific">Ilumatobacter fluminis</name>
    <dbReference type="NCBI Taxonomy" id="467091"/>
    <lineage>
        <taxon>Bacteria</taxon>
        <taxon>Bacillati</taxon>
        <taxon>Actinomycetota</taxon>
        <taxon>Acidimicrobiia</taxon>
        <taxon>Acidimicrobiales</taxon>
        <taxon>Ilumatobacteraceae</taxon>
        <taxon>Ilumatobacter</taxon>
    </lineage>
</organism>
<dbReference type="Gene3D" id="1.20.1530.20">
    <property type="match status" value="1"/>
</dbReference>
<evidence type="ECO:0000256" key="3">
    <source>
        <dbReference type="ARBA" id="ARBA00022449"/>
    </source>
</evidence>
<proteinExistence type="predicted"/>
<keyword evidence="7" id="KW-0406">Ion transport</keyword>
<name>A0A4V3EIV4_9ACTN</name>
<dbReference type="InterPro" id="IPR036721">
    <property type="entry name" value="RCK_C_sf"/>
</dbReference>
<evidence type="ECO:0000259" key="10">
    <source>
        <dbReference type="PROSITE" id="PS51202"/>
    </source>
</evidence>
<evidence type="ECO:0000313" key="11">
    <source>
        <dbReference type="EMBL" id="TDT15848.1"/>
    </source>
</evidence>
<sequence>MEPQPLILVAGVLLLIGVLASKPSSRYGVPGLLLFLGLGMLAGSDGIGGIEFDDVELARSFGIVALAFILFSGGLGTKYVDIKRVLAPGLTLATVGVAVTALALGGLSSWLLDISLQEGFLLGAVVASTDAAAVFAILRSRGIAMEQRLGSMLELESGSNDPAAVFLTLAMIDVIEGDASAGSIVASFFLQMSIGLVAGYVLARAAIWVINRVALDFDGLYPVFTFAFVLIVLEGVSQLGGSGFLALYVAGVTLGSRNFVHKRSLIRFHDAVAWLMQIAMFVMLGLLVFPSDFPDVVLPALAVTALLMFVARPLAAFATLLPYRLPARQVAFVSWVGLRGATPIILATFPVAAGLDNSSVLFNVVFFVVLTSVLIQGTTIGTAAKWLKLGGDPPPPREISFDSVITGDDGPQLHEVTVPATAAATGRALLDLGLPAGVLVVLVRRGDHSFMPQGNTVLEVDDDVLIVAEQEHRPRLAELFDATLVPAEIDELDDLDDDHDDDQRPEGTM</sequence>
<dbReference type="InterPro" id="IPR006153">
    <property type="entry name" value="Cation/H_exchanger_TM"/>
</dbReference>
<dbReference type="AlphaFoldDB" id="A0A4V3EIV4"/>
<protein>
    <submittedName>
        <fullName evidence="11">Potassium/proton antiporter (CPA1 family)</fullName>
    </submittedName>
</protein>
<evidence type="ECO:0000256" key="2">
    <source>
        <dbReference type="ARBA" id="ARBA00022448"/>
    </source>
</evidence>
<keyword evidence="2" id="KW-0813">Transport</keyword>